<gene>
    <name evidence="7" type="ORF">K7X08_029710</name>
</gene>
<dbReference type="InterPro" id="IPR001841">
    <property type="entry name" value="Znf_RING"/>
</dbReference>
<feature type="domain" description="RING-type" evidence="6">
    <location>
        <begin position="19"/>
        <end position="60"/>
    </location>
</feature>
<dbReference type="GO" id="GO:0004842">
    <property type="term" value="F:ubiquitin-protein transferase activity"/>
    <property type="evidence" value="ECO:0007669"/>
    <property type="project" value="InterPro"/>
</dbReference>
<dbReference type="SMART" id="SM00184">
    <property type="entry name" value="RING"/>
    <property type="match status" value="1"/>
</dbReference>
<dbReference type="Gene3D" id="3.40.50.150">
    <property type="entry name" value="Vaccinia Virus protein VP39"/>
    <property type="match status" value="1"/>
</dbReference>
<proteinExistence type="predicted"/>
<accession>A0A9Q1L3H5</accession>
<feature type="region of interest" description="Disordered" evidence="5">
    <location>
        <begin position="117"/>
        <end position="203"/>
    </location>
</feature>
<protein>
    <recommendedName>
        <fullName evidence="6">RING-type domain-containing protein</fullName>
    </recommendedName>
</protein>
<evidence type="ECO:0000313" key="7">
    <source>
        <dbReference type="EMBL" id="KAJ8527233.1"/>
    </source>
</evidence>
<keyword evidence="1" id="KW-0479">Metal-binding</keyword>
<organism evidence="7 8">
    <name type="scientific">Anisodus acutangulus</name>
    <dbReference type="NCBI Taxonomy" id="402998"/>
    <lineage>
        <taxon>Eukaryota</taxon>
        <taxon>Viridiplantae</taxon>
        <taxon>Streptophyta</taxon>
        <taxon>Embryophyta</taxon>
        <taxon>Tracheophyta</taxon>
        <taxon>Spermatophyta</taxon>
        <taxon>Magnoliopsida</taxon>
        <taxon>eudicotyledons</taxon>
        <taxon>Gunneridae</taxon>
        <taxon>Pentapetalae</taxon>
        <taxon>asterids</taxon>
        <taxon>lamiids</taxon>
        <taxon>Solanales</taxon>
        <taxon>Solanaceae</taxon>
        <taxon>Solanoideae</taxon>
        <taxon>Hyoscyameae</taxon>
        <taxon>Anisodus</taxon>
    </lineage>
</organism>
<dbReference type="SUPFAM" id="SSF53335">
    <property type="entry name" value="S-adenosyl-L-methionine-dependent methyltransferases"/>
    <property type="match status" value="1"/>
</dbReference>
<dbReference type="Gene3D" id="3.10.20.90">
    <property type="entry name" value="Phosphatidylinositol 3-kinase Catalytic Subunit, Chain A, domain 1"/>
    <property type="match status" value="1"/>
</dbReference>
<dbReference type="PROSITE" id="PS00518">
    <property type="entry name" value="ZF_RING_1"/>
    <property type="match status" value="1"/>
</dbReference>
<dbReference type="GO" id="GO:0008270">
    <property type="term" value="F:zinc ion binding"/>
    <property type="evidence" value="ECO:0007669"/>
    <property type="project" value="UniProtKB-KW"/>
</dbReference>
<evidence type="ECO:0000313" key="8">
    <source>
        <dbReference type="Proteomes" id="UP001152561"/>
    </source>
</evidence>
<dbReference type="CDD" id="cd02440">
    <property type="entry name" value="AdoMet_MTases"/>
    <property type="match status" value="1"/>
</dbReference>
<evidence type="ECO:0000256" key="5">
    <source>
        <dbReference type="SAM" id="MobiDB-lite"/>
    </source>
</evidence>
<dbReference type="Gene3D" id="3.30.40.10">
    <property type="entry name" value="Zinc/RING finger domain, C3HC4 (zinc finger)"/>
    <property type="match status" value="1"/>
</dbReference>
<feature type="compositionally biased region" description="Polar residues" evidence="5">
    <location>
        <begin position="164"/>
        <end position="201"/>
    </location>
</feature>
<dbReference type="SUPFAM" id="SSF57850">
    <property type="entry name" value="RING/U-box"/>
    <property type="match status" value="1"/>
</dbReference>
<evidence type="ECO:0000259" key="6">
    <source>
        <dbReference type="PROSITE" id="PS50089"/>
    </source>
</evidence>
<feature type="compositionally biased region" description="Polar residues" evidence="5">
    <location>
        <begin position="117"/>
        <end position="130"/>
    </location>
</feature>
<evidence type="ECO:0000256" key="1">
    <source>
        <dbReference type="ARBA" id="ARBA00022723"/>
    </source>
</evidence>
<dbReference type="CDD" id="cd16525">
    <property type="entry name" value="RING-HC_PCGF"/>
    <property type="match status" value="1"/>
</dbReference>
<dbReference type="GO" id="GO:0009820">
    <property type="term" value="P:alkaloid metabolic process"/>
    <property type="evidence" value="ECO:0007669"/>
    <property type="project" value="UniProtKB-KW"/>
</dbReference>
<keyword evidence="2 4" id="KW-0863">Zinc-finger</keyword>
<evidence type="ECO:0000256" key="4">
    <source>
        <dbReference type="PROSITE-ProRule" id="PRU00175"/>
    </source>
</evidence>
<sequence>MANEVVKVKRDTIAACITCPLCHKIFRDATTVSECLHTFCRKCIYKKLSDEEMDCCPICNIDLGCVPLEKLRPDHNLQDLRAKIFPYKRQKVQAPEVVPSVTPPIRRKERSLSSLVISTPRVSTQTGTTGRRSKSVARKTLRGSTISIEEPVKKEENSGEDQLDSSSSPETLNKFTQNIRQNSSSAELSGQPTPDNETENGMGQWEGKVDLWKPLNCLVEVANRSKSAKFSSQGSSAESECLHSHDNEAHVRKIKVKKHGLKIKVHDDKNNSGSAHLGSDKPKKMRRNRQKKASEFGGFSISPQTVLDAINTKCERRNDSIWFSLVASEDQEGDAPLPQISASYLRIKDGNIPVSFIQKYLMKKLDLTSEDEVEIRCMGQLIVPTLQLNTLVYMWLETTSSEKVPAVTGSSAKDFVMVLVYARKFALVVWGFSVALEEIGYDYGFTVQFRSRRDLMAAVGAAAFLHIHHSHASDDSSPTDPMAMLNRLHPHRPDWYEELYATAMNTSMKSYEAEIEGYKSELFANLRGAKQILEIGIGTGPNLKYYAREVGTSVYGIDPNRKMEKYAQAAADAAGLPPANFNFFNAVSESLPLRDASVDAVIGTLVLCSVADVNLTLQEIRRVLKPGGIYLFIEHVAATDGTVLRFVQGLLDPLQQTLADGCHLTRKIGKDITEAGFSNVDSHQVVLSTASLINPHIIGIARN</sequence>
<dbReference type="InterPro" id="IPR013216">
    <property type="entry name" value="Methyltransf_11"/>
</dbReference>
<feature type="region of interest" description="Disordered" evidence="5">
    <location>
        <begin position="266"/>
        <end position="294"/>
    </location>
</feature>
<dbReference type="PANTHER" id="PTHR46293">
    <property type="entry name" value="E3 UBIQUITIN PROTEIN LIGASE DRIP1"/>
    <property type="match status" value="1"/>
</dbReference>
<dbReference type="InterPro" id="IPR029063">
    <property type="entry name" value="SAM-dependent_MTases_sf"/>
</dbReference>
<name>A0A9Q1L3H5_9SOLA</name>
<dbReference type="InterPro" id="IPR013083">
    <property type="entry name" value="Znf_RING/FYVE/PHD"/>
</dbReference>
<dbReference type="GO" id="GO:0008757">
    <property type="term" value="F:S-adenosylmethionine-dependent methyltransferase activity"/>
    <property type="evidence" value="ECO:0007669"/>
    <property type="project" value="InterPro"/>
</dbReference>
<evidence type="ECO:0000256" key="2">
    <source>
        <dbReference type="ARBA" id="ARBA00022771"/>
    </source>
</evidence>
<dbReference type="PANTHER" id="PTHR46293:SF1">
    <property type="entry name" value="OS03G0632800 PROTEIN"/>
    <property type="match status" value="1"/>
</dbReference>
<dbReference type="Pfam" id="PF13923">
    <property type="entry name" value="zf-C3HC4_2"/>
    <property type="match status" value="1"/>
</dbReference>
<dbReference type="Pfam" id="PF08241">
    <property type="entry name" value="Methyltransf_11"/>
    <property type="match status" value="1"/>
</dbReference>
<comment type="caution">
    <text evidence="7">The sequence shown here is derived from an EMBL/GenBank/DDBJ whole genome shotgun (WGS) entry which is preliminary data.</text>
</comment>
<dbReference type="AlphaFoldDB" id="A0A9Q1L3H5"/>
<dbReference type="PROSITE" id="PS50089">
    <property type="entry name" value="ZF_RING_2"/>
    <property type="match status" value="1"/>
</dbReference>
<dbReference type="EMBL" id="JAJAGQ010000024">
    <property type="protein sequence ID" value="KAJ8527233.1"/>
    <property type="molecule type" value="Genomic_DNA"/>
</dbReference>
<dbReference type="InterPro" id="IPR044807">
    <property type="entry name" value="DRIP1-like"/>
</dbReference>
<dbReference type="Proteomes" id="UP001152561">
    <property type="component" value="Unassembled WGS sequence"/>
</dbReference>
<evidence type="ECO:0000256" key="3">
    <source>
        <dbReference type="ARBA" id="ARBA00022833"/>
    </source>
</evidence>
<keyword evidence="8" id="KW-1185">Reference proteome</keyword>
<dbReference type="OrthoDB" id="1305878at2759"/>
<keyword evidence="3" id="KW-0862">Zinc</keyword>
<reference evidence="8" key="1">
    <citation type="journal article" date="2023" name="Proc. Natl. Acad. Sci. U.S.A.">
        <title>Genomic and structural basis for evolution of tropane alkaloid biosynthesis.</title>
        <authorList>
            <person name="Wanga Y.-J."/>
            <person name="Taina T."/>
            <person name="Yua J.-Y."/>
            <person name="Lia J."/>
            <person name="Xua B."/>
            <person name="Chenc J."/>
            <person name="D'Auriad J.C."/>
            <person name="Huanga J.-P."/>
            <person name="Huanga S.-X."/>
        </authorList>
    </citation>
    <scope>NUCLEOTIDE SEQUENCE [LARGE SCALE GENOMIC DNA]</scope>
    <source>
        <strain evidence="8">cv. KIB-2019</strain>
    </source>
</reference>
<dbReference type="InterPro" id="IPR017907">
    <property type="entry name" value="Znf_RING_CS"/>
</dbReference>
<feature type="compositionally biased region" description="Basic residues" evidence="5">
    <location>
        <begin position="131"/>
        <end position="141"/>
    </location>
</feature>